<dbReference type="EMBL" id="JACHMU010000001">
    <property type="protein sequence ID" value="MBB5742243.1"/>
    <property type="molecule type" value="Genomic_DNA"/>
</dbReference>
<sequence length="376" mass="39524">MSAPTSAGAVVVPGRPSSWRRIVTPAAGTESFAIVVAAAAFILCLPIAAIVFWGRELQISGHASLGQFVAIAGGVSAAAAFLISRSLSTRYRRGGAARRERFLWFDLTALAVGYAAIALLGWLGAATVMEHSFTGATVFSVPAMLLASAAVAVSAYIAYISGSDLSASGLSLVLALFLVVGMVTAMLSAQNPQWWQMNLSALGMTHDISSLTFNLTLIVSGIMVTTIARIGTAAIPTRSESEARRRTAVRVLFVLLGVLLACVGVFPVDRFFLLHNTVATGMTVAFAALVFGLPWLVPTMPKSFVVLGFVFVAVMVVLVVFFFTGVYNLTAVELIAAVMIFAWIILFLRNVQSSAPARLEEPAPTASVEASSTSAP</sequence>
<evidence type="ECO:0000313" key="3">
    <source>
        <dbReference type="Proteomes" id="UP000517712"/>
    </source>
</evidence>
<dbReference type="Proteomes" id="UP000517712">
    <property type="component" value="Unassembled WGS sequence"/>
</dbReference>
<dbReference type="Pfam" id="PF06197">
    <property type="entry name" value="DUF998"/>
    <property type="match status" value="1"/>
</dbReference>
<accession>A0A7W9FC93</accession>
<proteinExistence type="predicted"/>
<feature type="transmembrane region" description="Helical" evidence="1">
    <location>
        <begin position="137"/>
        <end position="160"/>
    </location>
</feature>
<feature type="transmembrane region" description="Helical" evidence="1">
    <location>
        <begin position="103"/>
        <end position="125"/>
    </location>
</feature>
<keyword evidence="3" id="KW-1185">Reference proteome</keyword>
<feature type="transmembrane region" description="Helical" evidence="1">
    <location>
        <begin position="65"/>
        <end position="83"/>
    </location>
</feature>
<gene>
    <name evidence="2" type="ORF">HD600_000740</name>
</gene>
<feature type="transmembrane region" description="Helical" evidence="1">
    <location>
        <begin position="304"/>
        <end position="323"/>
    </location>
</feature>
<reference evidence="2 3" key="1">
    <citation type="submission" date="2020-08" db="EMBL/GenBank/DDBJ databases">
        <title>Sequencing the genomes of 1000 actinobacteria strains.</title>
        <authorList>
            <person name="Klenk H.-P."/>
        </authorList>
    </citation>
    <scope>NUCLEOTIDE SEQUENCE [LARGE SCALE GENOMIC DNA]</scope>
    <source>
        <strain evidence="2 3">DSM 24823</strain>
    </source>
</reference>
<evidence type="ECO:0000256" key="1">
    <source>
        <dbReference type="SAM" id="Phobius"/>
    </source>
</evidence>
<organism evidence="2 3">
    <name type="scientific">Microbacterium ginsengiterrae</name>
    <dbReference type="NCBI Taxonomy" id="546115"/>
    <lineage>
        <taxon>Bacteria</taxon>
        <taxon>Bacillati</taxon>
        <taxon>Actinomycetota</taxon>
        <taxon>Actinomycetes</taxon>
        <taxon>Micrococcales</taxon>
        <taxon>Microbacteriaceae</taxon>
        <taxon>Microbacterium</taxon>
    </lineage>
</organism>
<keyword evidence="1" id="KW-0812">Transmembrane</keyword>
<feature type="transmembrane region" description="Helical" evidence="1">
    <location>
        <begin position="278"/>
        <end position="297"/>
    </location>
</feature>
<dbReference type="AlphaFoldDB" id="A0A7W9FC93"/>
<keyword evidence="1" id="KW-1133">Transmembrane helix</keyword>
<evidence type="ECO:0000313" key="2">
    <source>
        <dbReference type="EMBL" id="MBB5742243.1"/>
    </source>
</evidence>
<feature type="transmembrane region" description="Helical" evidence="1">
    <location>
        <begin position="329"/>
        <end position="348"/>
    </location>
</feature>
<keyword evidence="1" id="KW-0472">Membrane</keyword>
<name>A0A7W9FC93_9MICO</name>
<dbReference type="InterPro" id="IPR009339">
    <property type="entry name" value="DUF998"/>
</dbReference>
<feature type="transmembrane region" description="Helical" evidence="1">
    <location>
        <begin position="31"/>
        <end position="53"/>
    </location>
</feature>
<comment type="caution">
    <text evidence="2">The sequence shown here is derived from an EMBL/GenBank/DDBJ whole genome shotgun (WGS) entry which is preliminary data.</text>
</comment>
<feature type="transmembrane region" description="Helical" evidence="1">
    <location>
        <begin position="211"/>
        <end position="235"/>
    </location>
</feature>
<feature type="transmembrane region" description="Helical" evidence="1">
    <location>
        <begin position="172"/>
        <end position="191"/>
    </location>
</feature>
<protein>
    <submittedName>
        <fullName evidence="2">Putative membrane protein</fullName>
    </submittedName>
</protein>
<feature type="transmembrane region" description="Helical" evidence="1">
    <location>
        <begin position="247"/>
        <end position="266"/>
    </location>
</feature>
<dbReference type="RefSeq" id="WP_184281602.1">
    <property type="nucleotide sequence ID" value="NZ_BAAAPG010000001.1"/>
</dbReference>